<evidence type="ECO:0000256" key="9">
    <source>
        <dbReference type="ARBA" id="ARBA00023170"/>
    </source>
</evidence>
<evidence type="ECO:0000256" key="5">
    <source>
        <dbReference type="ARBA" id="ARBA00022692"/>
    </source>
</evidence>
<feature type="domain" description="TonB-dependent receptor plug" evidence="15">
    <location>
        <begin position="58"/>
        <end position="168"/>
    </location>
</feature>
<feature type="chain" id="PRO_5032771661" evidence="13">
    <location>
        <begin position="32"/>
        <end position="655"/>
    </location>
</feature>
<keyword evidence="17" id="KW-1185">Reference proteome</keyword>
<keyword evidence="5 11" id="KW-0812">Transmembrane</keyword>
<dbReference type="GO" id="GO:0009279">
    <property type="term" value="C:cell outer membrane"/>
    <property type="evidence" value="ECO:0007669"/>
    <property type="project" value="UniProtKB-SubCell"/>
</dbReference>
<evidence type="ECO:0000256" key="4">
    <source>
        <dbReference type="ARBA" id="ARBA00022452"/>
    </source>
</evidence>
<comment type="caution">
    <text evidence="16">The sequence shown here is derived from an EMBL/GenBank/DDBJ whole genome shotgun (WGS) entry which is preliminary data.</text>
</comment>
<keyword evidence="9 16" id="KW-0675">Receptor</keyword>
<dbReference type="Proteomes" id="UP000575898">
    <property type="component" value="Unassembled WGS sequence"/>
</dbReference>
<dbReference type="RefSeq" id="WP_184034969.1">
    <property type="nucleotide sequence ID" value="NZ_JACHHY010000003.1"/>
</dbReference>
<evidence type="ECO:0000256" key="3">
    <source>
        <dbReference type="ARBA" id="ARBA00022448"/>
    </source>
</evidence>
<comment type="similarity">
    <text evidence="2 11 12">Belongs to the TonB-dependent receptor family.</text>
</comment>
<name>A0A840MKU7_9PROT</name>
<evidence type="ECO:0000256" key="7">
    <source>
        <dbReference type="ARBA" id="ARBA00023077"/>
    </source>
</evidence>
<keyword evidence="6 13" id="KW-0732">Signal</keyword>
<accession>A0A840MKU7</accession>
<evidence type="ECO:0000256" key="10">
    <source>
        <dbReference type="ARBA" id="ARBA00023237"/>
    </source>
</evidence>
<keyword evidence="7 12" id="KW-0798">TonB box</keyword>
<dbReference type="SUPFAM" id="SSF56935">
    <property type="entry name" value="Porins"/>
    <property type="match status" value="1"/>
</dbReference>
<feature type="signal peptide" evidence="13">
    <location>
        <begin position="1"/>
        <end position="31"/>
    </location>
</feature>
<comment type="subcellular location">
    <subcellularLocation>
        <location evidence="1 11">Cell outer membrane</location>
        <topology evidence="1 11">Multi-pass membrane protein</topology>
    </subcellularLocation>
</comment>
<evidence type="ECO:0000256" key="8">
    <source>
        <dbReference type="ARBA" id="ARBA00023136"/>
    </source>
</evidence>
<organism evidence="16 17">
    <name type="scientific">Chitinivorax tropicus</name>
    <dbReference type="NCBI Taxonomy" id="714531"/>
    <lineage>
        <taxon>Bacteria</taxon>
        <taxon>Pseudomonadati</taxon>
        <taxon>Pseudomonadota</taxon>
        <taxon>Betaproteobacteria</taxon>
        <taxon>Chitinivorax</taxon>
    </lineage>
</organism>
<evidence type="ECO:0000256" key="2">
    <source>
        <dbReference type="ARBA" id="ARBA00009810"/>
    </source>
</evidence>
<dbReference type="GO" id="GO:0044718">
    <property type="term" value="P:siderophore transmembrane transport"/>
    <property type="evidence" value="ECO:0007669"/>
    <property type="project" value="TreeGrafter"/>
</dbReference>
<reference evidence="16 17" key="1">
    <citation type="submission" date="2020-08" db="EMBL/GenBank/DDBJ databases">
        <title>Genomic Encyclopedia of Type Strains, Phase IV (KMG-IV): sequencing the most valuable type-strain genomes for metagenomic binning, comparative biology and taxonomic classification.</title>
        <authorList>
            <person name="Goeker M."/>
        </authorList>
    </citation>
    <scope>NUCLEOTIDE SEQUENCE [LARGE SCALE GENOMIC DNA]</scope>
    <source>
        <strain evidence="16 17">DSM 27165</strain>
    </source>
</reference>
<dbReference type="Gene3D" id="2.170.130.10">
    <property type="entry name" value="TonB-dependent receptor, plug domain"/>
    <property type="match status" value="1"/>
</dbReference>
<feature type="domain" description="TonB-dependent receptor-like beta-barrel" evidence="14">
    <location>
        <begin position="251"/>
        <end position="603"/>
    </location>
</feature>
<dbReference type="Pfam" id="PF07715">
    <property type="entry name" value="Plug"/>
    <property type="match status" value="1"/>
</dbReference>
<evidence type="ECO:0000313" key="16">
    <source>
        <dbReference type="EMBL" id="MBB5017332.1"/>
    </source>
</evidence>
<keyword evidence="4 11" id="KW-1134">Transmembrane beta strand</keyword>
<dbReference type="InterPro" id="IPR037066">
    <property type="entry name" value="Plug_dom_sf"/>
</dbReference>
<keyword evidence="10 11" id="KW-0998">Cell outer membrane</keyword>
<dbReference type="GO" id="GO:0015344">
    <property type="term" value="F:siderophore uptake transmembrane transporter activity"/>
    <property type="evidence" value="ECO:0007669"/>
    <property type="project" value="TreeGrafter"/>
</dbReference>
<dbReference type="InterPro" id="IPR000531">
    <property type="entry name" value="Beta-barrel_TonB"/>
</dbReference>
<proteinExistence type="inferred from homology"/>
<dbReference type="PANTHER" id="PTHR30069:SF29">
    <property type="entry name" value="HEMOGLOBIN AND HEMOGLOBIN-HAPTOGLOBIN-BINDING PROTEIN 1-RELATED"/>
    <property type="match status" value="1"/>
</dbReference>
<dbReference type="Gene3D" id="2.40.170.20">
    <property type="entry name" value="TonB-dependent receptor, beta-barrel domain"/>
    <property type="match status" value="1"/>
</dbReference>
<evidence type="ECO:0000313" key="17">
    <source>
        <dbReference type="Proteomes" id="UP000575898"/>
    </source>
</evidence>
<sequence>MLSLIGFQSKRRRQWKGIGALSLLLVGSACAEDLLEQPLEQLLDTEVISATRFARQITDAASAVSVLNAEDIRNHGWRTLSEVLDHMRGMQISHGLFYPIVGARGIGGAGEFAGRVLMLVNGIPVNDNIFEQVFLGHDAVLDVALIDRIEYAPGGGSALYGHNAFLGVVNIVTKAGRDIDGGEGEVLAGQHLERQVRLSLGDRSKDGGEWLASITAHQNDGMPVREVGALRENWRADAYQFAFLGKWKGLNWQWLSARRSVQDNSEFTSGNFADANHVLALGYDAEPTPDSRLSTRLYGGAYRYRFALRDNYLHYGGSWWTIDTQFAYTGFKGHRLTVGARYRLDPQIEFKTYDGSETDNTLAAHGSTKRASFGVSVEDEITLFDGWTTTLGLRAERRVGQNPGLIVIPGYYPEELVKSLRQPTPMRTLFNPRVAVVGNPLPGWTVKLSRGVSLRLPSPYLEGDRNIDPSHPERLRSDEGNVEYKRGTMRWLGSAYHFRLLDPLSSGGTGASQVDGRGFELEGEYQWRGIRMRASKTWQHTQVNTDEGLLNSPHSVVKAMLSVPLNGEHLRASVAIRRTSPYRGWISNREINTIPARTTIDLTFLAKKLIGPLDLTVAWRDVTDRRYEAAHPFNLSDEESKGTRHLWVAISGAWR</sequence>
<dbReference type="InterPro" id="IPR039426">
    <property type="entry name" value="TonB-dep_rcpt-like"/>
</dbReference>
<dbReference type="PANTHER" id="PTHR30069">
    <property type="entry name" value="TONB-DEPENDENT OUTER MEMBRANE RECEPTOR"/>
    <property type="match status" value="1"/>
</dbReference>
<evidence type="ECO:0000256" key="6">
    <source>
        <dbReference type="ARBA" id="ARBA00022729"/>
    </source>
</evidence>
<gene>
    <name evidence="16" type="ORF">HNQ59_000596</name>
</gene>
<dbReference type="InterPro" id="IPR036942">
    <property type="entry name" value="Beta-barrel_TonB_sf"/>
</dbReference>
<evidence type="ECO:0000259" key="14">
    <source>
        <dbReference type="Pfam" id="PF00593"/>
    </source>
</evidence>
<dbReference type="EMBL" id="JACHHY010000003">
    <property type="protein sequence ID" value="MBB5017332.1"/>
    <property type="molecule type" value="Genomic_DNA"/>
</dbReference>
<dbReference type="PROSITE" id="PS52016">
    <property type="entry name" value="TONB_DEPENDENT_REC_3"/>
    <property type="match status" value="1"/>
</dbReference>
<dbReference type="AlphaFoldDB" id="A0A840MKU7"/>
<dbReference type="InterPro" id="IPR012910">
    <property type="entry name" value="Plug_dom"/>
</dbReference>
<evidence type="ECO:0000256" key="13">
    <source>
        <dbReference type="SAM" id="SignalP"/>
    </source>
</evidence>
<keyword evidence="3 11" id="KW-0813">Transport</keyword>
<evidence type="ECO:0000256" key="11">
    <source>
        <dbReference type="PROSITE-ProRule" id="PRU01360"/>
    </source>
</evidence>
<protein>
    <submittedName>
        <fullName evidence="16">Iron complex outermembrane receptor protein</fullName>
    </submittedName>
</protein>
<evidence type="ECO:0000256" key="12">
    <source>
        <dbReference type="RuleBase" id="RU003357"/>
    </source>
</evidence>
<keyword evidence="8 11" id="KW-0472">Membrane</keyword>
<evidence type="ECO:0000256" key="1">
    <source>
        <dbReference type="ARBA" id="ARBA00004571"/>
    </source>
</evidence>
<evidence type="ECO:0000259" key="15">
    <source>
        <dbReference type="Pfam" id="PF07715"/>
    </source>
</evidence>
<dbReference type="Pfam" id="PF00593">
    <property type="entry name" value="TonB_dep_Rec_b-barrel"/>
    <property type="match status" value="1"/>
</dbReference>